<gene>
    <name evidence="1" type="ORF">RsS93_41200</name>
</gene>
<accession>A0ABQ0Z7G4</accession>
<reference evidence="1 2" key="1">
    <citation type="journal article" date="2020" name="Genome Biol. Evol.">
        <title>Rhizobium dioscoreae sp. nov., a plant growth-promoting bacterium isolated from yam (Dioscorea species).</title>
        <authorList>
            <person name="Ouyabe M."/>
            <person name="Tanaka N."/>
            <person name="Shiwa Y."/>
            <person name="Fujita N."/>
            <person name="Kikuno H."/>
            <person name="Babil P."/>
            <person name="Shiwachi H."/>
        </authorList>
    </citation>
    <scope>NUCLEOTIDE SEQUENCE [LARGE SCALE GENOMIC DNA]</scope>
    <source>
        <strain evidence="1 2">S-93</strain>
    </source>
</reference>
<protein>
    <submittedName>
        <fullName evidence="1">Uncharacterized protein</fullName>
    </submittedName>
</protein>
<evidence type="ECO:0000313" key="2">
    <source>
        <dbReference type="Proteomes" id="UP000390335"/>
    </source>
</evidence>
<dbReference type="Proteomes" id="UP000390335">
    <property type="component" value="Unassembled WGS sequence"/>
</dbReference>
<sequence length="84" mass="9092">MADRLHLGFRQCLQCRLQFIAKPDPVGAARILPHSHVARANKGHGSHAAGREAATFLVGPRHNFDGSFRNGSGILKGFQYLEGG</sequence>
<organism evidence="1 2">
    <name type="scientific">Rhizobium dioscoreae</name>
    <dbReference type="NCBI Taxonomy" id="2653122"/>
    <lineage>
        <taxon>Bacteria</taxon>
        <taxon>Pseudomonadati</taxon>
        <taxon>Pseudomonadota</taxon>
        <taxon>Alphaproteobacteria</taxon>
        <taxon>Hyphomicrobiales</taxon>
        <taxon>Rhizobiaceae</taxon>
        <taxon>Rhizobium/Agrobacterium group</taxon>
        <taxon>Rhizobium</taxon>
    </lineage>
</organism>
<comment type="caution">
    <text evidence="1">The sequence shown here is derived from an EMBL/GenBank/DDBJ whole genome shotgun (WGS) entry which is preliminary data.</text>
</comment>
<name>A0ABQ0Z7G4_9HYPH</name>
<keyword evidence="2" id="KW-1185">Reference proteome</keyword>
<dbReference type="EMBL" id="BLAJ01000004">
    <property type="protein sequence ID" value="GES51506.1"/>
    <property type="molecule type" value="Genomic_DNA"/>
</dbReference>
<evidence type="ECO:0000313" key="1">
    <source>
        <dbReference type="EMBL" id="GES51506.1"/>
    </source>
</evidence>
<proteinExistence type="predicted"/>